<keyword evidence="5" id="KW-1185">Reference proteome</keyword>
<name>A0ABN1ZTZ1_9ACTN</name>
<dbReference type="InterPro" id="IPR051400">
    <property type="entry name" value="HAD-like_hydrolase"/>
</dbReference>
<dbReference type="InterPro" id="IPR036412">
    <property type="entry name" value="HAD-like_sf"/>
</dbReference>
<dbReference type="NCBIfam" id="TIGR01549">
    <property type="entry name" value="HAD-SF-IA-v1"/>
    <property type="match status" value="1"/>
</dbReference>
<proteinExistence type="predicted"/>
<dbReference type="SFLD" id="SFLDG01129">
    <property type="entry name" value="C1.5:_HAD__Beta-PGM__Phosphata"/>
    <property type="match status" value="1"/>
</dbReference>
<dbReference type="PANTHER" id="PTHR46470">
    <property type="entry name" value="N-ACYLNEURAMINATE-9-PHOSPHATASE"/>
    <property type="match status" value="1"/>
</dbReference>
<dbReference type="Proteomes" id="UP001500842">
    <property type="component" value="Unassembled WGS sequence"/>
</dbReference>
<dbReference type="EMBL" id="BAAAOR010000004">
    <property type="protein sequence ID" value="GAA1504410.1"/>
    <property type="molecule type" value="Genomic_DNA"/>
</dbReference>
<organism evidence="4 5">
    <name type="scientific">Nocardioides humi</name>
    <dbReference type="NCBI Taxonomy" id="449461"/>
    <lineage>
        <taxon>Bacteria</taxon>
        <taxon>Bacillati</taxon>
        <taxon>Actinomycetota</taxon>
        <taxon>Actinomycetes</taxon>
        <taxon>Propionibacteriales</taxon>
        <taxon>Nocardioidaceae</taxon>
        <taxon>Nocardioides</taxon>
    </lineage>
</organism>
<dbReference type="Gene3D" id="3.40.50.1000">
    <property type="entry name" value="HAD superfamily/HAD-like"/>
    <property type="match status" value="1"/>
</dbReference>
<keyword evidence="2 4" id="KW-0378">Hydrolase</keyword>
<accession>A0ABN1ZTZ1</accession>
<gene>
    <name evidence="4" type="ORF">GCM10009788_04740</name>
</gene>
<dbReference type="Gene3D" id="1.20.120.1600">
    <property type="match status" value="1"/>
</dbReference>
<evidence type="ECO:0000256" key="3">
    <source>
        <dbReference type="ARBA" id="ARBA00022842"/>
    </source>
</evidence>
<reference evidence="4 5" key="1">
    <citation type="journal article" date="2019" name="Int. J. Syst. Evol. Microbiol.">
        <title>The Global Catalogue of Microorganisms (GCM) 10K type strain sequencing project: providing services to taxonomists for standard genome sequencing and annotation.</title>
        <authorList>
            <consortium name="The Broad Institute Genomics Platform"/>
            <consortium name="The Broad Institute Genome Sequencing Center for Infectious Disease"/>
            <person name="Wu L."/>
            <person name="Ma J."/>
        </authorList>
    </citation>
    <scope>NUCLEOTIDE SEQUENCE [LARGE SCALE GENOMIC DNA]</scope>
    <source>
        <strain evidence="4 5">JCM 14942</strain>
    </source>
</reference>
<dbReference type="InterPro" id="IPR023214">
    <property type="entry name" value="HAD_sf"/>
</dbReference>
<evidence type="ECO:0000256" key="1">
    <source>
        <dbReference type="ARBA" id="ARBA00001946"/>
    </source>
</evidence>
<dbReference type="GO" id="GO:0016787">
    <property type="term" value="F:hydrolase activity"/>
    <property type="evidence" value="ECO:0007669"/>
    <property type="project" value="UniProtKB-KW"/>
</dbReference>
<comment type="cofactor">
    <cofactor evidence="1">
        <name>Mg(2+)</name>
        <dbReference type="ChEBI" id="CHEBI:18420"/>
    </cofactor>
</comment>
<dbReference type="InterPro" id="IPR006439">
    <property type="entry name" value="HAD-SF_hydro_IA"/>
</dbReference>
<dbReference type="SUPFAM" id="SSF56784">
    <property type="entry name" value="HAD-like"/>
    <property type="match status" value="1"/>
</dbReference>
<dbReference type="SFLD" id="SFLDS00003">
    <property type="entry name" value="Haloacid_Dehalogenase"/>
    <property type="match status" value="1"/>
</dbReference>
<evidence type="ECO:0000313" key="4">
    <source>
        <dbReference type="EMBL" id="GAA1504410.1"/>
    </source>
</evidence>
<sequence length="257" mass="28079">MAAGRLLRMTIRALLLDLDDTLVDHRGAADRGVRTWLAGLGLAETETELEGHVERWFVLETRHYERAQRRELTYTEQRRVRIREFLPGWDLADDALADDVFQGFLGCYQAAQRAFDDAAAAIDRARSAGIPVGILTNGDHAIQTGKLRRTGLLRPDVPVFASSALPAAKPDPRSYLTACAGLGADPAATLMVGDSLRHDVVGAQRAGLQARLLDRSGRYDARRAGVRVRTVRGLAELTELDVRGSAGVTRASSPRSR</sequence>
<dbReference type="Pfam" id="PF00702">
    <property type="entry name" value="Hydrolase"/>
    <property type="match status" value="1"/>
</dbReference>
<keyword evidence="3" id="KW-0460">Magnesium</keyword>
<evidence type="ECO:0000256" key="2">
    <source>
        <dbReference type="ARBA" id="ARBA00022801"/>
    </source>
</evidence>
<evidence type="ECO:0000313" key="5">
    <source>
        <dbReference type="Proteomes" id="UP001500842"/>
    </source>
</evidence>
<protein>
    <submittedName>
        <fullName evidence="4">HAD family hydrolase</fullName>
    </submittedName>
</protein>
<dbReference type="PANTHER" id="PTHR46470:SF4">
    <property type="entry name" value="5-AMINO-6-(5-PHOSPHO-D-RIBITYLAMINO)URACIL PHOSPHATASE YIGB"/>
    <property type="match status" value="1"/>
</dbReference>
<comment type="caution">
    <text evidence="4">The sequence shown here is derived from an EMBL/GenBank/DDBJ whole genome shotgun (WGS) entry which is preliminary data.</text>
</comment>